<feature type="transmembrane region" description="Helical" evidence="3">
    <location>
        <begin position="6"/>
        <end position="22"/>
    </location>
</feature>
<keyword evidence="3" id="KW-0472">Membrane</keyword>
<evidence type="ECO:0000256" key="3">
    <source>
        <dbReference type="SAM" id="Phobius"/>
    </source>
</evidence>
<dbReference type="SUPFAM" id="SSF48264">
    <property type="entry name" value="Cytochrome P450"/>
    <property type="match status" value="1"/>
</dbReference>
<dbReference type="Gene3D" id="1.10.630.10">
    <property type="entry name" value="Cytochrome P450"/>
    <property type="match status" value="1"/>
</dbReference>
<comment type="subcellular location">
    <subcellularLocation>
        <location evidence="1">Membrane</location>
        <topology evidence="1">Single-pass membrane protein</topology>
    </subcellularLocation>
</comment>
<name>A0ABR0XQP5_REHGL</name>
<dbReference type="PRINTS" id="PR00463">
    <property type="entry name" value="EP450I"/>
</dbReference>
<dbReference type="Proteomes" id="UP001318860">
    <property type="component" value="Unassembled WGS sequence"/>
</dbReference>
<protein>
    <recommendedName>
        <fullName evidence="6">Cytochrome P450</fullName>
    </recommendedName>
</protein>
<accession>A0ABR0XQP5</accession>
<keyword evidence="5" id="KW-1185">Reference proteome</keyword>
<evidence type="ECO:0000256" key="2">
    <source>
        <dbReference type="ARBA" id="ARBA00023002"/>
    </source>
</evidence>
<dbReference type="EMBL" id="JABTTQ020000003">
    <property type="protein sequence ID" value="KAK6161517.1"/>
    <property type="molecule type" value="Genomic_DNA"/>
</dbReference>
<proteinExistence type="predicted"/>
<evidence type="ECO:0008006" key="6">
    <source>
        <dbReference type="Google" id="ProtNLM"/>
    </source>
</evidence>
<comment type="caution">
    <text evidence="4">The sequence shown here is derived from an EMBL/GenBank/DDBJ whole genome shotgun (WGS) entry which is preliminary data.</text>
</comment>
<dbReference type="PANTHER" id="PTHR47951:SF7">
    <property type="entry name" value="FLAVONOID 3',5'-HYDROXYLASE-LIKE ISOFORM X1"/>
    <property type="match status" value="1"/>
</dbReference>
<dbReference type="InterPro" id="IPR002401">
    <property type="entry name" value="Cyt_P450_E_grp-I"/>
</dbReference>
<keyword evidence="2" id="KW-0560">Oxidoreductase</keyword>
<reference evidence="4 5" key="1">
    <citation type="journal article" date="2021" name="Comput. Struct. Biotechnol. J.">
        <title>De novo genome assembly of the potent medicinal plant Rehmannia glutinosa using nanopore technology.</title>
        <authorList>
            <person name="Ma L."/>
            <person name="Dong C."/>
            <person name="Song C."/>
            <person name="Wang X."/>
            <person name="Zheng X."/>
            <person name="Niu Y."/>
            <person name="Chen S."/>
            <person name="Feng W."/>
        </authorList>
    </citation>
    <scope>NUCLEOTIDE SEQUENCE [LARGE SCALE GENOMIC DNA]</scope>
    <source>
        <strain evidence="4">DH-2019</strain>
    </source>
</reference>
<dbReference type="PANTHER" id="PTHR47951">
    <property type="entry name" value="OS08G0547900 PROTEIN"/>
    <property type="match status" value="1"/>
</dbReference>
<dbReference type="InterPro" id="IPR001128">
    <property type="entry name" value="Cyt_P450"/>
</dbReference>
<evidence type="ECO:0000256" key="1">
    <source>
        <dbReference type="ARBA" id="ARBA00004167"/>
    </source>
</evidence>
<dbReference type="InterPro" id="IPR036396">
    <property type="entry name" value="Cyt_P450_sf"/>
</dbReference>
<evidence type="ECO:0000313" key="5">
    <source>
        <dbReference type="Proteomes" id="UP001318860"/>
    </source>
</evidence>
<keyword evidence="3" id="KW-0812">Transmembrane</keyword>
<dbReference type="Pfam" id="PF00067">
    <property type="entry name" value="p450"/>
    <property type="match status" value="1"/>
</dbReference>
<sequence>MDQFYMAILLVSVLLMSIIWYIKGLQKTSPLPPGPRGLPILGYLPFLGNNLLHQFTDLGHKYGPIFKLYLGNKLCVVISSPSLIKEVVRNEDAFFGNRDTPIAGLIATYGGNSIAWSQQNSKWRAMRKIFVQEMMSNKSLEASYNLRRDEIRKTVRHVHTKMGKPVEIGELSLRTELNVVMNMLWGGIIEGEEGERIGAEFRVLISKLIDLFGKPNISDFYPVLAGLDIQGVKKQMENYMQSMDSIFNGVIAQHKHKLSGEIKKEGKKDFLQILLELKEKQDSDSEASISDKQIKAILFDIVAGGTDTTATTVEWAMAELMNNPDALAKAQKELSRRGIEQHS</sequence>
<keyword evidence="3" id="KW-1133">Transmembrane helix</keyword>
<evidence type="ECO:0000313" key="4">
    <source>
        <dbReference type="EMBL" id="KAK6161517.1"/>
    </source>
</evidence>
<organism evidence="4 5">
    <name type="scientific">Rehmannia glutinosa</name>
    <name type="common">Chinese foxglove</name>
    <dbReference type="NCBI Taxonomy" id="99300"/>
    <lineage>
        <taxon>Eukaryota</taxon>
        <taxon>Viridiplantae</taxon>
        <taxon>Streptophyta</taxon>
        <taxon>Embryophyta</taxon>
        <taxon>Tracheophyta</taxon>
        <taxon>Spermatophyta</taxon>
        <taxon>Magnoliopsida</taxon>
        <taxon>eudicotyledons</taxon>
        <taxon>Gunneridae</taxon>
        <taxon>Pentapetalae</taxon>
        <taxon>asterids</taxon>
        <taxon>lamiids</taxon>
        <taxon>Lamiales</taxon>
        <taxon>Orobanchaceae</taxon>
        <taxon>Rehmannieae</taxon>
        <taxon>Rehmannia</taxon>
    </lineage>
</organism>
<gene>
    <name evidence="4" type="ORF">DH2020_004898</name>
</gene>